<comment type="caution">
    <text evidence="1">The sequence shown here is derived from an EMBL/GenBank/DDBJ whole genome shotgun (WGS) entry which is preliminary data.</text>
</comment>
<sequence length="157" mass="17338">MAQIQINDYRGTMNVSELTPGAQEILESVKAFMRGPTPLPFEIEREGGFLGQLNIRIWNTSSQSLSGKVFAFRVEQCARVTPEGYLEDGGCCGQEEAEVDSSRFEFEQVVAQLELDEELEQEDVVEMVNQLISKVLELASEKEPETTILDGGEGGSS</sequence>
<name>A0AAV9N455_9EURO</name>
<proteinExistence type="predicted"/>
<dbReference type="GeneID" id="89973622"/>
<organism evidence="1 2">
    <name type="scientific">Exophiala bonariae</name>
    <dbReference type="NCBI Taxonomy" id="1690606"/>
    <lineage>
        <taxon>Eukaryota</taxon>
        <taxon>Fungi</taxon>
        <taxon>Dikarya</taxon>
        <taxon>Ascomycota</taxon>
        <taxon>Pezizomycotina</taxon>
        <taxon>Eurotiomycetes</taxon>
        <taxon>Chaetothyriomycetidae</taxon>
        <taxon>Chaetothyriales</taxon>
        <taxon>Herpotrichiellaceae</taxon>
        <taxon>Exophiala</taxon>
    </lineage>
</organism>
<keyword evidence="2" id="KW-1185">Reference proteome</keyword>
<dbReference type="RefSeq" id="XP_064704228.1">
    <property type="nucleotide sequence ID" value="XM_064849014.1"/>
</dbReference>
<evidence type="ECO:0000313" key="1">
    <source>
        <dbReference type="EMBL" id="KAK5049023.1"/>
    </source>
</evidence>
<dbReference type="AlphaFoldDB" id="A0AAV9N455"/>
<protein>
    <submittedName>
        <fullName evidence="1">Uncharacterized protein</fullName>
    </submittedName>
</protein>
<dbReference type="EMBL" id="JAVRRD010000020">
    <property type="protein sequence ID" value="KAK5049023.1"/>
    <property type="molecule type" value="Genomic_DNA"/>
</dbReference>
<accession>A0AAV9N455</accession>
<reference evidence="1 2" key="1">
    <citation type="submission" date="2023-08" db="EMBL/GenBank/DDBJ databases">
        <title>Black Yeasts Isolated from many extreme environments.</title>
        <authorList>
            <person name="Coleine C."/>
            <person name="Stajich J.E."/>
            <person name="Selbmann L."/>
        </authorList>
    </citation>
    <scope>NUCLEOTIDE SEQUENCE [LARGE SCALE GENOMIC DNA]</scope>
    <source>
        <strain evidence="1 2">CCFEE 5792</strain>
    </source>
</reference>
<gene>
    <name evidence="1" type="ORF">LTR84_005445</name>
</gene>
<dbReference type="Proteomes" id="UP001358417">
    <property type="component" value="Unassembled WGS sequence"/>
</dbReference>
<evidence type="ECO:0000313" key="2">
    <source>
        <dbReference type="Proteomes" id="UP001358417"/>
    </source>
</evidence>